<reference evidence="2" key="1">
    <citation type="journal article" date="2019" name="Int. J. Syst. Evol. Microbiol.">
        <title>The Global Catalogue of Microorganisms (GCM) 10K type strain sequencing project: providing services to taxonomists for standard genome sequencing and annotation.</title>
        <authorList>
            <consortium name="The Broad Institute Genomics Platform"/>
            <consortium name="The Broad Institute Genome Sequencing Center for Infectious Disease"/>
            <person name="Wu L."/>
            <person name="Ma J."/>
        </authorList>
    </citation>
    <scope>NUCLEOTIDE SEQUENCE [LARGE SCALE GENOMIC DNA]</scope>
    <source>
        <strain evidence="2">JCM 18127</strain>
    </source>
</reference>
<dbReference type="EMBL" id="BAABIM010000001">
    <property type="protein sequence ID" value="GAA4678530.1"/>
    <property type="molecule type" value="Genomic_DNA"/>
</dbReference>
<evidence type="ECO:0000313" key="1">
    <source>
        <dbReference type="EMBL" id="GAA4678530.1"/>
    </source>
</evidence>
<organism evidence="1 2">
    <name type="scientific">Nocardioides nanhaiensis</name>
    <dbReference type="NCBI Taxonomy" id="1476871"/>
    <lineage>
        <taxon>Bacteria</taxon>
        <taxon>Bacillati</taxon>
        <taxon>Actinomycetota</taxon>
        <taxon>Actinomycetes</taxon>
        <taxon>Propionibacteriales</taxon>
        <taxon>Nocardioidaceae</taxon>
        <taxon>Nocardioides</taxon>
    </lineage>
</organism>
<gene>
    <name evidence="1" type="ORF">GCM10023226_14790</name>
</gene>
<dbReference type="Proteomes" id="UP001500621">
    <property type="component" value="Unassembled WGS sequence"/>
</dbReference>
<protein>
    <submittedName>
        <fullName evidence="1">Uncharacterized protein</fullName>
    </submittedName>
</protein>
<comment type="caution">
    <text evidence="1">The sequence shown here is derived from an EMBL/GenBank/DDBJ whole genome shotgun (WGS) entry which is preliminary data.</text>
</comment>
<name>A0ABP8W258_9ACTN</name>
<proteinExistence type="predicted"/>
<keyword evidence="2" id="KW-1185">Reference proteome</keyword>
<evidence type="ECO:0000313" key="2">
    <source>
        <dbReference type="Proteomes" id="UP001500621"/>
    </source>
</evidence>
<sequence>MHQVERLGDDDAEHRVAEELQPLVGGQPTVLVGEGAVREGTLEQLGVQDGVPERRAQLDVLVELRLGVGQSTWRRSDRAPY</sequence>
<accession>A0ABP8W258</accession>